<protein>
    <recommendedName>
        <fullName evidence="5">Tip attachment protein J domain-containing protein</fullName>
    </recommendedName>
</protein>
<evidence type="ECO:0000259" key="1">
    <source>
        <dbReference type="Pfam" id="PF13550"/>
    </source>
</evidence>
<dbReference type="Pfam" id="PF23666">
    <property type="entry name" value="Rcc01698_C"/>
    <property type="match status" value="1"/>
</dbReference>
<proteinExistence type="predicted"/>
<dbReference type="AlphaFoldDB" id="A0A840B5W9"/>
<evidence type="ECO:0000259" key="2">
    <source>
        <dbReference type="Pfam" id="PF23666"/>
    </source>
</evidence>
<dbReference type="InterPro" id="IPR032876">
    <property type="entry name" value="J_dom"/>
</dbReference>
<comment type="caution">
    <text evidence="3">The sequence shown here is derived from an EMBL/GenBank/DDBJ whole genome shotgun (WGS) entry which is preliminary data.</text>
</comment>
<feature type="domain" description="Tip attachment protein J" evidence="1">
    <location>
        <begin position="230"/>
        <end position="385"/>
    </location>
</feature>
<organism evidence="3 4">
    <name type="scientific">Sphingorhabdus rigui</name>
    <dbReference type="NCBI Taxonomy" id="1282858"/>
    <lineage>
        <taxon>Bacteria</taxon>
        <taxon>Pseudomonadati</taxon>
        <taxon>Pseudomonadota</taxon>
        <taxon>Alphaproteobacteria</taxon>
        <taxon>Sphingomonadales</taxon>
        <taxon>Sphingomonadaceae</taxon>
        <taxon>Sphingorhabdus</taxon>
    </lineage>
</organism>
<evidence type="ECO:0000313" key="4">
    <source>
        <dbReference type="Proteomes" id="UP000581447"/>
    </source>
</evidence>
<reference evidence="3 4" key="1">
    <citation type="submission" date="2020-08" db="EMBL/GenBank/DDBJ databases">
        <title>Genomic Encyclopedia of Type Strains, Phase IV (KMG-IV): sequencing the most valuable type-strain genomes for metagenomic binning, comparative biology and taxonomic classification.</title>
        <authorList>
            <person name="Goeker M."/>
        </authorList>
    </citation>
    <scope>NUCLEOTIDE SEQUENCE [LARGE SCALE GENOMIC DNA]</scope>
    <source>
        <strain evidence="3 4">DSM 29050</strain>
    </source>
</reference>
<accession>A0A840B5W9</accession>
<dbReference type="Proteomes" id="UP000581447">
    <property type="component" value="Unassembled WGS sequence"/>
</dbReference>
<name>A0A840B5W9_9SPHN</name>
<evidence type="ECO:0008006" key="5">
    <source>
        <dbReference type="Google" id="ProtNLM"/>
    </source>
</evidence>
<dbReference type="InterPro" id="IPR056490">
    <property type="entry name" value="Rcc01698_C"/>
</dbReference>
<dbReference type="EMBL" id="JACIEA010000002">
    <property type="protein sequence ID" value="MBB3943555.1"/>
    <property type="molecule type" value="Genomic_DNA"/>
</dbReference>
<dbReference type="Pfam" id="PF13550">
    <property type="entry name" value="Phage-tail_3"/>
    <property type="match status" value="1"/>
</dbReference>
<dbReference type="RefSeq" id="WP_183941853.1">
    <property type="nucleotide sequence ID" value="NZ_BAABBG010000005.1"/>
</dbReference>
<gene>
    <name evidence="3" type="ORF">GGR91_001813</name>
</gene>
<sequence>MATLVLTAVGSAFGGPIGGAIGAALGQKIDGALFAPAAREGSRLKELAVQTSSYGTQIPAIFGAMRVAGTVIWATDLIEDRAKSGGGKGRASTVNYSYRVSLAVALSSRPVARLGRIWADGNLVRGSDGALKIDTQLRFYSGHGDQQPDPLLASAEAVGQCPAHRDVAYVVFEDLQLADFGNRIPSFTFEVFERDGPLSLSALFQSLSGGDLLAESTHSIVGFAAGGANMREAIVPILNAFPVELITRDGNLVVRDVGANPDQPTQIVVAVEEDRRELDPPSHRIAPAGQIPDRVSLRYYDPDRDYQAGVQNSISKSGGRGEARLELPAVLGASSAKRLVELKAGHARYARSTLTASVVTSAILLQPGDCFLSADGKKWQIDEIEHGFGTAHIKARMAAGLVPVDQMIATPGRHIPSVDQSIGQTRIAIIDCPLIAERDTNQAALAVFAGGTEAGWKRAALSIQNAGQLIDIGGTAPQAVIGTTQNALGSHNALLIDEKSSLQIELLNGSMLLANRDTHPLASDAPVFHMGGEFIRIGRITALGANQYRLSRFARACLSDQLSAPAHAAGSLIVWLDPASARIIAATDYHIGQTITVEAQGLGDPSPVVEAAMAHGRAITPLAPVHGRARRQANGDIHLNWVRRSRLDLGWVDGVDQLMVEDREAYHVTLLADDNILRDWTVFENALHISADDYACLGIPSGSELGFSVQQIGRFTQSTPLLFGLA</sequence>
<keyword evidence="4" id="KW-1185">Reference proteome</keyword>
<evidence type="ECO:0000313" key="3">
    <source>
        <dbReference type="EMBL" id="MBB3943555.1"/>
    </source>
</evidence>
<feature type="domain" description="Rcc01698-like C-terminal" evidence="2">
    <location>
        <begin position="479"/>
        <end position="574"/>
    </location>
</feature>